<dbReference type="PANTHER" id="PTHR47055:SF3">
    <property type="entry name" value="PHORBOL-ESTER_DAG-TYPE DOMAIN-CONTAINING PROTEIN"/>
    <property type="match status" value="1"/>
</dbReference>
<dbReference type="EMBL" id="OX597814">
    <property type="protein sequence ID" value="CAI9715525.1"/>
    <property type="molecule type" value="Genomic_DNA"/>
</dbReference>
<feature type="domain" description="PiggyBac transposable element-derived protein" evidence="1">
    <location>
        <begin position="1"/>
        <end position="114"/>
    </location>
</feature>
<protein>
    <recommendedName>
        <fullName evidence="1">PiggyBac transposable element-derived protein domain-containing protein</fullName>
    </recommendedName>
</protein>
<accession>A0AA36AG42</accession>
<dbReference type="GO" id="GO:0043565">
    <property type="term" value="F:sequence-specific DNA binding"/>
    <property type="evidence" value="ECO:0007669"/>
    <property type="project" value="TreeGrafter"/>
</dbReference>
<evidence type="ECO:0000313" key="3">
    <source>
        <dbReference type="Proteomes" id="UP001162480"/>
    </source>
</evidence>
<dbReference type="InterPro" id="IPR029526">
    <property type="entry name" value="PGBD"/>
</dbReference>
<gene>
    <name evidence="2" type="ORF">OCTVUL_1B030305</name>
</gene>
<dbReference type="AlphaFoldDB" id="A0AA36AG42"/>
<dbReference type="Proteomes" id="UP001162480">
    <property type="component" value="Chromosome 1"/>
</dbReference>
<dbReference type="Pfam" id="PF13843">
    <property type="entry name" value="DDE_Tnp_1_7"/>
    <property type="match status" value="1"/>
</dbReference>
<dbReference type="PANTHER" id="PTHR47055">
    <property type="entry name" value="DDE_TNP_1_7 DOMAIN-CONTAINING PROTEIN"/>
    <property type="match status" value="1"/>
</dbReference>
<keyword evidence="3" id="KW-1185">Reference proteome</keyword>
<proteinExistence type="predicted"/>
<name>A0AA36AG42_OCTVU</name>
<dbReference type="InterPro" id="IPR052638">
    <property type="entry name" value="PiggyBac_TE-derived"/>
</dbReference>
<evidence type="ECO:0000313" key="2">
    <source>
        <dbReference type="EMBL" id="CAI9715525.1"/>
    </source>
</evidence>
<sequence>MYWPHTSDTSNEAVSNANGRDRFDAIMRCLHFHDINESDKFAKLQPLISHLQKIFMEHFVPAPNISHDETMVEYFGKYSCKQSIRNKSIRFGYKIWCQNSSSGYLIAFDPYRRKIHIWKCRIRIDLCEVFINSTSFTGLL</sequence>
<reference evidence="2" key="1">
    <citation type="submission" date="2023-08" db="EMBL/GenBank/DDBJ databases">
        <authorList>
            <person name="Alioto T."/>
            <person name="Alioto T."/>
            <person name="Gomez Garrido J."/>
        </authorList>
    </citation>
    <scope>NUCLEOTIDE SEQUENCE</scope>
</reference>
<organism evidence="2 3">
    <name type="scientific">Octopus vulgaris</name>
    <name type="common">Common octopus</name>
    <dbReference type="NCBI Taxonomy" id="6645"/>
    <lineage>
        <taxon>Eukaryota</taxon>
        <taxon>Metazoa</taxon>
        <taxon>Spiralia</taxon>
        <taxon>Lophotrochozoa</taxon>
        <taxon>Mollusca</taxon>
        <taxon>Cephalopoda</taxon>
        <taxon>Coleoidea</taxon>
        <taxon>Octopodiformes</taxon>
        <taxon>Octopoda</taxon>
        <taxon>Incirrata</taxon>
        <taxon>Octopodidae</taxon>
        <taxon>Octopus</taxon>
    </lineage>
</organism>
<evidence type="ECO:0000259" key="1">
    <source>
        <dbReference type="Pfam" id="PF13843"/>
    </source>
</evidence>